<name>A0A6J6HKV4_9ZZZZ</name>
<keyword evidence="1" id="KW-0472">Membrane</keyword>
<dbReference type="AlphaFoldDB" id="A0A6J6HKV4"/>
<organism evidence="2">
    <name type="scientific">freshwater metagenome</name>
    <dbReference type="NCBI Taxonomy" id="449393"/>
    <lineage>
        <taxon>unclassified sequences</taxon>
        <taxon>metagenomes</taxon>
        <taxon>ecological metagenomes</taxon>
    </lineage>
</organism>
<reference evidence="2" key="1">
    <citation type="submission" date="2020-05" db="EMBL/GenBank/DDBJ databases">
        <authorList>
            <person name="Chiriac C."/>
            <person name="Salcher M."/>
            <person name="Ghai R."/>
            <person name="Kavagutti S V."/>
        </authorList>
    </citation>
    <scope>NUCLEOTIDE SEQUENCE</scope>
</reference>
<evidence type="ECO:0000256" key="1">
    <source>
        <dbReference type="SAM" id="Phobius"/>
    </source>
</evidence>
<feature type="transmembrane region" description="Helical" evidence="1">
    <location>
        <begin position="64"/>
        <end position="83"/>
    </location>
</feature>
<feature type="transmembrane region" description="Helical" evidence="1">
    <location>
        <begin position="33"/>
        <end position="58"/>
    </location>
</feature>
<dbReference type="PIRSF" id="PIRSF010219">
    <property type="entry name" value="UCP010219"/>
    <property type="match status" value="1"/>
</dbReference>
<keyword evidence="1" id="KW-0812">Transmembrane</keyword>
<accession>A0A6J6HKV4</accession>
<dbReference type="Pfam" id="PF11361">
    <property type="entry name" value="DUF3159"/>
    <property type="match status" value="1"/>
</dbReference>
<sequence length="226" mass="24498">MTEKKEQAVTPSAANRLGLHNDAGELSINKQSVLGAVGGWLGIIESVLPGLIFVLVLAVSKQTVAAVVAAVSTSAFFLILQIVRKKPLTQAIAGAVGIAISAFLPLRDGGHAADYFLQGFITNAAYLAVLTVSLMVRWPLIGVLIGLLVGDNKTWRQNKSKVRRFQAATLVWVALFSARLLVQMPLYFAGQTELLGIFRIAMGVPLYALCIWFTWLLVRGVINQRR</sequence>
<dbReference type="InterPro" id="IPR016566">
    <property type="entry name" value="UCP010219"/>
</dbReference>
<dbReference type="EMBL" id="CAEZUU010000100">
    <property type="protein sequence ID" value="CAB4613183.1"/>
    <property type="molecule type" value="Genomic_DNA"/>
</dbReference>
<feature type="transmembrane region" description="Helical" evidence="1">
    <location>
        <begin position="170"/>
        <end position="190"/>
    </location>
</feature>
<feature type="transmembrane region" description="Helical" evidence="1">
    <location>
        <begin position="126"/>
        <end position="149"/>
    </location>
</feature>
<evidence type="ECO:0000313" key="2">
    <source>
        <dbReference type="EMBL" id="CAB4613183.1"/>
    </source>
</evidence>
<protein>
    <submittedName>
        <fullName evidence="2">Unannotated protein</fullName>
    </submittedName>
</protein>
<proteinExistence type="predicted"/>
<gene>
    <name evidence="2" type="ORF">UFOPK1857_00543</name>
</gene>
<feature type="transmembrane region" description="Helical" evidence="1">
    <location>
        <begin position="88"/>
        <end position="106"/>
    </location>
</feature>
<feature type="transmembrane region" description="Helical" evidence="1">
    <location>
        <begin position="196"/>
        <end position="218"/>
    </location>
</feature>
<keyword evidence="1" id="KW-1133">Transmembrane helix</keyword>